<reference evidence="3" key="1">
    <citation type="submission" date="2021-02" db="EMBL/GenBank/DDBJ databases">
        <authorList>
            <person name="Nowell W R."/>
        </authorList>
    </citation>
    <scope>NUCLEOTIDE SEQUENCE</scope>
</reference>
<dbReference type="PANTHER" id="PTHR21301">
    <property type="entry name" value="REVERSE TRANSCRIPTASE"/>
    <property type="match status" value="1"/>
</dbReference>
<accession>A0A815Q1T4</accession>
<feature type="coiled-coil region" evidence="1">
    <location>
        <begin position="257"/>
        <end position="288"/>
    </location>
</feature>
<name>A0A815Q1T4_9BILA</name>
<evidence type="ECO:0000313" key="3">
    <source>
        <dbReference type="EMBL" id="CAF1457043.1"/>
    </source>
</evidence>
<evidence type="ECO:0000259" key="2">
    <source>
        <dbReference type="PROSITE" id="PS50878"/>
    </source>
</evidence>
<dbReference type="InterPro" id="IPR000477">
    <property type="entry name" value="RT_dom"/>
</dbReference>
<dbReference type="PROSITE" id="PS50878">
    <property type="entry name" value="RT_POL"/>
    <property type="match status" value="1"/>
</dbReference>
<dbReference type="PANTHER" id="PTHR21301:SF10">
    <property type="entry name" value="REVERSE TRANSCRIPTASE DOMAIN-CONTAINING PROTEIN"/>
    <property type="match status" value="1"/>
</dbReference>
<dbReference type="EMBL" id="CAJNOG010001596">
    <property type="protein sequence ID" value="CAF1457043.1"/>
    <property type="molecule type" value="Genomic_DNA"/>
</dbReference>
<evidence type="ECO:0000313" key="4">
    <source>
        <dbReference type="Proteomes" id="UP000663845"/>
    </source>
</evidence>
<sequence length="1442" mass="169305">MSTDKPDLQEGQPHDLILSTAEEVIQSQEESKKNKKKKCRGNRKLQRFRAKLRRQGLNNEAITTVINTYNNPSRPEEEEEEENVQNIDVNVQDFIELHQQAQEEVHGMVQEMATKRKRELRGGVTTSISQVSIAQPLTKRQRSTTIIELTQVKTNSKKSADKTKPNYLNTSDHVFKQMLSKALEGVENTIQSLDTPEKLQYARTYAQLVNDLFYLRLKQDYWDHYYKIATNTSIWSLELSKQIIKENNLNRIYFMTLNNVQKRRQMIIEELKQSENELDKHKQLLTDQFIDLKKLSMVIPAFVRKGQYKLSADFQRRKQLLQLDANDYCLVGAFYKLNPSEDQIRSAKIIWQATFDKQHMEEYVAILKQRIYTKRLPASFGILDHSIDNAEQMLKQLVLHADKRATLSSRRLKTIAQFKYDLLTLEITTSEELIRSHTNIIVNEKKKLTDSAATTTTAQIPLPKSLVSILNAIAARQSNIIQRAQLLTKQKFHILPSSPIIEVDSSLSSKQLAFLANGPKYVPTCQSRFSHSNIDVIIKQEYETIIKSFKNTLTDNCLSISDQRAKEFFMSIENLLCQLQTQSVSHRLSTRIRHDDKMIKSIQRIQKQENIVLRRTDKSKVFHLGSTESYHQKSMEYMQKTKAYKEITSGINPCVDHLHQVLTFINPLLQKKIIDLKLWKQWMHPNIETIELAHLYFIPKPHKIDTPLRPIVSSIRAAAKGLSHFLDQLLRPIFDRTARQTTLINGIHFVRRLELYRDIGRLSSTTTFITFDVTDLYTMIPRNGALHILEEFLNKHAKNGRIHSMPIDIIMKMAHLILNTNCFVFENKYYEQIRGGAMGSPFTMTLANIYMLKWEQSLIEHQKFHNELYGRYIDDVFMTTNLSVDQINLLLDRANGKDENIHISRSIGSTIEFLDVLVNNNHGQLHTSVYHKPAAEPYIVPFLSDHPRYIHRNTIKGALFRAARLCSNVEDFDKERLNIELMLLLNGYPPKFVSYHFKQFFEQHHIMSLMNELNDDIYRELHHKLILQPTYRERERERQIYNKKEIRVLFTFENGPKLQIKRELHRLWKKYYIYEGSLLNDVKLKFSSKSNKSLNELLVRKKPPRSMIPLLVVTLKILNFNDVDKLGHFLNEKEKLEFIREYTILIDRLSYVKLQEQQWSYYHHNGMTQNIWSGHISKPLSKKNSICNTYGRSKLFIEHYRKKFPKQLSQAQYRIELFEREILFKSAQHIDCSSEIKMLSLILNTFVYEKQQKLREEFEYKRQMLILDAVDHRLMQAFYSLKPNSSQIASARRIWRVTTKHLIMNEQIAILKQRLISKQPLPASTLFDHTINRIEKSLTQPDNVMVQDDKSVIVPSSEFETMNQLKHNIINQSIITAREMAENSAQIILDQMQKLLSFKHDDQHSHEVHITVVNAIEDRRYHMMQRGNYMIKEKLATYLRHN</sequence>
<dbReference type="Pfam" id="PF26215">
    <property type="entry name" value="HTH_animal"/>
    <property type="match status" value="1"/>
</dbReference>
<feature type="domain" description="Reverse transcriptase" evidence="2">
    <location>
        <begin position="679"/>
        <end position="929"/>
    </location>
</feature>
<comment type="caution">
    <text evidence="3">The sequence shown here is derived from an EMBL/GenBank/DDBJ whole genome shotgun (WGS) entry which is preliminary data.</text>
</comment>
<protein>
    <recommendedName>
        <fullName evidence="2">Reverse transcriptase domain-containing protein</fullName>
    </recommendedName>
</protein>
<organism evidence="3 4">
    <name type="scientific">Adineta steineri</name>
    <dbReference type="NCBI Taxonomy" id="433720"/>
    <lineage>
        <taxon>Eukaryota</taxon>
        <taxon>Metazoa</taxon>
        <taxon>Spiralia</taxon>
        <taxon>Gnathifera</taxon>
        <taxon>Rotifera</taxon>
        <taxon>Eurotatoria</taxon>
        <taxon>Bdelloidea</taxon>
        <taxon>Adinetida</taxon>
        <taxon>Adinetidae</taxon>
        <taxon>Adineta</taxon>
    </lineage>
</organism>
<proteinExistence type="predicted"/>
<keyword evidence="1" id="KW-0175">Coiled coil</keyword>
<dbReference type="InterPro" id="IPR058912">
    <property type="entry name" value="HTH_animal"/>
</dbReference>
<dbReference type="Proteomes" id="UP000663845">
    <property type="component" value="Unassembled WGS sequence"/>
</dbReference>
<evidence type="ECO:0000256" key="1">
    <source>
        <dbReference type="SAM" id="Coils"/>
    </source>
</evidence>
<gene>
    <name evidence="3" type="ORF">JYZ213_LOCUS41030</name>
</gene>